<keyword evidence="2" id="KW-1133">Transmembrane helix</keyword>
<keyword evidence="4" id="KW-1185">Reference proteome</keyword>
<keyword evidence="2" id="KW-0812">Transmembrane</keyword>
<keyword evidence="2" id="KW-0472">Membrane</keyword>
<evidence type="ECO:0000313" key="3">
    <source>
        <dbReference type="EMBL" id="KAL3389973.1"/>
    </source>
</evidence>
<sequence length="227" mass="26445">MKPNQPSTDDEHCADWNNVKIEERSVVNHDNNGKMNKKMPMTRDKNHLEDLLPEEMEVESDDPYLSNRIGQQPELDNITVSYQLELDNEREQFYPDSGTIKDQLERDKERKQFYPDCGTIKDQLERDNERDQFYLIMEEVMINLNLIGEELIIMKMMMGPVMSLTFGTVVSDKTLQFNGAKSLICGIFLSIVFGFIFGLLLGTTEMPWGYNDWPTDEMKGRYSELSF</sequence>
<dbReference type="EMBL" id="JBJJXI010000122">
    <property type="protein sequence ID" value="KAL3389973.1"/>
    <property type="molecule type" value="Genomic_DNA"/>
</dbReference>
<feature type="compositionally biased region" description="Basic and acidic residues" evidence="1">
    <location>
        <begin position="9"/>
        <end position="27"/>
    </location>
</feature>
<organism evidence="3 4">
    <name type="scientific">Trichogramma kaykai</name>
    <dbReference type="NCBI Taxonomy" id="54128"/>
    <lineage>
        <taxon>Eukaryota</taxon>
        <taxon>Metazoa</taxon>
        <taxon>Ecdysozoa</taxon>
        <taxon>Arthropoda</taxon>
        <taxon>Hexapoda</taxon>
        <taxon>Insecta</taxon>
        <taxon>Pterygota</taxon>
        <taxon>Neoptera</taxon>
        <taxon>Endopterygota</taxon>
        <taxon>Hymenoptera</taxon>
        <taxon>Apocrita</taxon>
        <taxon>Proctotrupomorpha</taxon>
        <taxon>Chalcidoidea</taxon>
        <taxon>Trichogrammatidae</taxon>
        <taxon>Trichogramma</taxon>
    </lineage>
</organism>
<feature type="region of interest" description="Disordered" evidence="1">
    <location>
        <begin position="1"/>
        <end position="44"/>
    </location>
</feature>
<dbReference type="PANTHER" id="PTHR20992:SF12">
    <property type="entry name" value="IP07646P"/>
    <property type="match status" value="1"/>
</dbReference>
<dbReference type="PANTHER" id="PTHR20992">
    <property type="entry name" value="AT15442P-RELATED"/>
    <property type="match status" value="1"/>
</dbReference>
<dbReference type="Proteomes" id="UP001627154">
    <property type="component" value="Unassembled WGS sequence"/>
</dbReference>
<proteinExistence type="predicted"/>
<comment type="caution">
    <text evidence="3">The sequence shown here is derived from an EMBL/GenBank/DDBJ whole genome shotgun (WGS) entry which is preliminary data.</text>
</comment>
<name>A0ABD2WAM6_9HYME</name>
<feature type="transmembrane region" description="Helical" evidence="2">
    <location>
        <begin position="182"/>
        <end position="201"/>
    </location>
</feature>
<protein>
    <submittedName>
        <fullName evidence="3">Uncharacterized protein</fullName>
    </submittedName>
</protein>
<dbReference type="Pfam" id="PF04087">
    <property type="entry name" value="DUF389"/>
    <property type="match status" value="1"/>
</dbReference>
<dbReference type="AlphaFoldDB" id="A0ABD2WAM6"/>
<gene>
    <name evidence="3" type="ORF">TKK_015321</name>
</gene>
<evidence type="ECO:0000256" key="1">
    <source>
        <dbReference type="SAM" id="MobiDB-lite"/>
    </source>
</evidence>
<accession>A0ABD2WAM6</accession>
<evidence type="ECO:0000256" key="2">
    <source>
        <dbReference type="SAM" id="Phobius"/>
    </source>
</evidence>
<dbReference type="InterPro" id="IPR005240">
    <property type="entry name" value="DUF389"/>
</dbReference>
<reference evidence="3 4" key="1">
    <citation type="journal article" date="2024" name="bioRxiv">
        <title>A reference genome for Trichogramma kaykai: A tiny desert-dwelling parasitoid wasp with competing sex-ratio distorters.</title>
        <authorList>
            <person name="Culotta J."/>
            <person name="Lindsey A.R."/>
        </authorList>
    </citation>
    <scope>NUCLEOTIDE SEQUENCE [LARGE SCALE GENOMIC DNA]</scope>
    <source>
        <strain evidence="3 4">KSX58</strain>
    </source>
</reference>
<evidence type="ECO:0000313" key="4">
    <source>
        <dbReference type="Proteomes" id="UP001627154"/>
    </source>
</evidence>